<dbReference type="GO" id="GO:0009254">
    <property type="term" value="P:peptidoglycan turnover"/>
    <property type="evidence" value="ECO:0007669"/>
    <property type="project" value="TreeGrafter"/>
</dbReference>
<dbReference type="SUPFAM" id="SSF55846">
    <property type="entry name" value="N-acetylmuramoyl-L-alanine amidase-like"/>
    <property type="match status" value="1"/>
</dbReference>
<dbReference type="Proteomes" id="UP000215199">
    <property type="component" value="Unassembled WGS sequence"/>
</dbReference>
<keyword evidence="5" id="KW-0732">Signal</keyword>
<dbReference type="EC" id="3.5.1.28" evidence="2"/>
<comment type="caution">
    <text evidence="7">The sequence shown here is derived from an EMBL/GenBank/DDBJ whole genome shotgun (WGS) entry which is preliminary data.</text>
</comment>
<proteinExistence type="predicted"/>
<feature type="chain" id="PRO_5013076386" description="N-acetylmuramoyl-L-alanine amidase" evidence="5">
    <location>
        <begin position="28"/>
        <end position="453"/>
    </location>
</feature>
<keyword evidence="3" id="KW-0378">Hydrolase</keyword>
<dbReference type="CDD" id="cd06583">
    <property type="entry name" value="PGRP"/>
    <property type="match status" value="1"/>
</dbReference>
<feature type="signal peptide" evidence="5">
    <location>
        <begin position="1"/>
        <end position="27"/>
    </location>
</feature>
<evidence type="ECO:0000256" key="3">
    <source>
        <dbReference type="ARBA" id="ARBA00022801"/>
    </source>
</evidence>
<dbReference type="GO" id="GO:0008745">
    <property type="term" value="F:N-acetylmuramoyl-L-alanine amidase activity"/>
    <property type="evidence" value="ECO:0007669"/>
    <property type="project" value="UniProtKB-EC"/>
</dbReference>
<gene>
    <name evidence="7" type="ORF">CF165_04010</name>
</gene>
<feature type="domain" description="N-acetylmuramoyl-L-alanine amidase" evidence="6">
    <location>
        <begin position="64"/>
        <end position="210"/>
    </location>
</feature>
<dbReference type="AlphaFoldDB" id="A0A229TGA6"/>
<evidence type="ECO:0000313" key="8">
    <source>
        <dbReference type="Proteomes" id="UP000215199"/>
    </source>
</evidence>
<dbReference type="InterPro" id="IPR002502">
    <property type="entry name" value="Amidase_domain"/>
</dbReference>
<dbReference type="EMBL" id="NMUL01000005">
    <property type="protein sequence ID" value="OXM70266.1"/>
    <property type="molecule type" value="Genomic_DNA"/>
</dbReference>
<dbReference type="OrthoDB" id="66275at2"/>
<dbReference type="InterPro" id="IPR036505">
    <property type="entry name" value="Amidase/PGRP_sf"/>
</dbReference>
<dbReference type="Pfam" id="PF01510">
    <property type="entry name" value="Amidase_2"/>
    <property type="match status" value="1"/>
</dbReference>
<evidence type="ECO:0000313" key="7">
    <source>
        <dbReference type="EMBL" id="OXM70266.1"/>
    </source>
</evidence>
<evidence type="ECO:0000256" key="4">
    <source>
        <dbReference type="ARBA" id="ARBA00023316"/>
    </source>
</evidence>
<evidence type="ECO:0000256" key="5">
    <source>
        <dbReference type="SAM" id="SignalP"/>
    </source>
</evidence>
<name>A0A229TGA6_9PSEU</name>
<accession>A0A229TGA6</accession>
<organism evidence="7 8">
    <name type="scientific">Amycolatopsis vastitatis</name>
    <dbReference type="NCBI Taxonomy" id="1905142"/>
    <lineage>
        <taxon>Bacteria</taxon>
        <taxon>Bacillati</taxon>
        <taxon>Actinomycetota</taxon>
        <taxon>Actinomycetes</taxon>
        <taxon>Pseudonocardiales</taxon>
        <taxon>Pseudonocardiaceae</taxon>
        <taxon>Amycolatopsis</taxon>
    </lineage>
</organism>
<evidence type="ECO:0000256" key="1">
    <source>
        <dbReference type="ARBA" id="ARBA00001561"/>
    </source>
</evidence>
<dbReference type="PANTHER" id="PTHR30417">
    <property type="entry name" value="N-ACETYLMURAMOYL-L-ALANINE AMIDASE AMID"/>
    <property type="match status" value="1"/>
</dbReference>
<dbReference type="SMART" id="SM00644">
    <property type="entry name" value="Ami_2"/>
    <property type="match status" value="1"/>
</dbReference>
<sequence>MPFTVRTLTAAVFALVASAALPVTAHAQDAPAPECPANLDCQFVPAGYDWSTADHSDPNNYGNYDPANRPVDGQKIQYIVIHDTESVPSSTASPYDQAIASFKNPASGASSHYVIRSSDGQVTQMVPTKDVAWHAGNWTMNEHSIGIEHEGIAAQGGTWYTEQMYRSSAALVKYLAAKYHIPLDRQHILGHEDISRERTKNFVAAHWDPGPYWDWAHYMDLLGAPIRPTGSPDSQVVTINPRYATNQPPMTTCDAAGTCTPLPAHGANFVYLRTAPDETAPLITDPVNHPDGSPGTTAIDDWSDKAVTGRSYALAGQQGDWTAIWYGGQKAWFHNPGHCSTVPGRGLLLTAPDGVSSVPLYGRAYPEQSEYPAAIPFDPIWTVAPVPWTLPAGQTYVATGSFKAENYYARFDPAGVPANHTLVVGGETYFQISYNHRVVYVKASDVKALPYES</sequence>
<dbReference type="Gene3D" id="3.40.80.10">
    <property type="entry name" value="Peptidoglycan recognition protein-like"/>
    <property type="match status" value="1"/>
</dbReference>
<dbReference type="FunFam" id="3.40.80.10:FF:000006">
    <property type="entry name" value="N-acetylmuramoyl-L-alanine amidase"/>
    <property type="match status" value="1"/>
</dbReference>
<keyword evidence="4" id="KW-0961">Cell wall biogenesis/degradation</keyword>
<evidence type="ECO:0000256" key="2">
    <source>
        <dbReference type="ARBA" id="ARBA00011901"/>
    </source>
</evidence>
<dbReference type="InterPro" id="IPR051206">
    <property type="entry name" value="NAMLAA_amidase_2"/>
</dbReference>
<dbReference type="PANTHER" id="PTHR30417:SF1">
    <property type="entry name" value="N-ACETYLMURAMOYL-L-ALANINE AMIDASE AMID"/>
    <property type="match status" value="1"/>
</dbReference>
<protein>
    <recommendedName>
        <fullName evidence="2">N-acetylmuramoyl-L-alanine amidase</fullName>
        <ecNumber evidence="2">3.5.1.28</ecNumber>
    </recommendedName>
</protein>
<comment type="catalytic activity">
    <reaction evidence="1">
        <text>Hydrolyzes the link between N-acetylmuramoyl residues and L-amino acid residues in certain cell-wall glycopeptides.</text>
        <dbReference type="EC" id="3.5.1.28"/>
    </reaction>
</comment>
<dbReference type="GO" id="GO:0009253">
    <property type="term" value="P:peptidoglycan catabolic process"/>
    <property type="evidence" value="ECO:0007669"/>
    <property type="project" value="InterPro"/>
</dbReference>
<evidence type="ECO:0000259" key="6">
    <source>
        <dbReference type="SMART" id="SM00644"/>
    </source>
</evidence>
<dbReference type="GO" id="GO:0071555">
    <property type="term" value="P:cell wall organization"/>
    <property type="evidence" value="ECO:0007669"/>
    <property type="project" value="UniProtKB-KW"/>
</dbReference>
<keyword evidence="8" id="KW-1185">Reference proteome</keyword>
<reference evidence="8" key="1">
    <citation type="submission" date="2017-07" db="EMBL/GenBank/DDBJ databases">
        <title>Comparative genome mining reveals phylogenetic distribution patterns of secondary metabolites in Amycolatopsis.</title>
        <authorList>
            <person name="Adamek M."/>
            <person name="Alanjary M."/>
            <person name="Sales-Ortells H."/>
            <person name="Goodfellow M."/>
            <person name="Bull A.T."/>
            <person name="Kalinowski J."/>
            <person name="Ziemert N."/>
        </authorList>
    </citation>
    <scope>NUCLEOTIDE SEQUENCE [LARGE SCALE GENOMIC DNA]</scope>
    <source>
        <strain evidence="8">H5</strain>
    </source>
</reference>